<keyword evidence="1" id="KW-0548">Nucleotidyltransferase</keyword>
<evidence type="ECO:0000256" key="9">
    <source>
        <dbReference type="ARBA" id="ARBA00022932"/>
    </source>
</evidence>
<dbReference type="GO" id="GO:0016787">
    <property type="term" value="F:hydrolase activity"/>
    <property type="evidence" value="ECO:0007669"/>
    <property type="project" value="UniProtKB-KW"/>
</dbReference>
<evidence type="ECO:0000256" key="8">
    <source>
        <dbReference type="ARBA" id="ARBA00022918"/>
    </source>
</evidence>
<keyword evidence="3" id="KW-0479">Metal-binding</keyword>
<dbReference type="Proteomes" id="UP001063166">
    <property type="component" value="Unassembled WGS sequence"/>
</dbReference>
<keyword evidence="7" id="KW-0229">DNA integration</keyword>
<accession>A0A9P3UUT5</accession>
<protein>
    <submittedName>
        <fullName evidence="11">Integrase core domain containing protein</fullName>
    </submittedName>
</protein>
<evidence type="ECO:0000256" key="1">
    <source>
        <dbReference type="ARBA" id="ARBA00022695"/>
    </source>
</evidence>
<dbReference type="PANTHER" id="PTHR42648">
    <property type="entry name" value="TRANSPOSASE, PUTATIVE-RELATED"/>
    <property type="match status" value="1"/>
</dbReference>
<dbReference type="SUPFAM" id="SSF53098">
    <property type="entry name" value="Ribonuclease H-like"/>
    <property type="match status" value="1"/>
</dbReference>
<dbReference type="GO" id="GO:0046872">
    <property type="term" value="F:metal ion binding"/>
    <property type="evidence" value="ECO:0007669"/>
    <property type="project" value="UniProtKB-KW"/>
</dbReference>
<organism evidence="11 12">
    <name type="scientific">Lyophyllum shimeji</name>
    <name type="common">Hon-shimeji</name>
    <name type="synonym">Tricholoma shimeji</name>
    <dbReference type="NCBI Taxonomy" id="47721"/>
    <lineage>
        <taxon>Eukaryota</taxon>
        <taxon>Fungi</taxon>
        <taxon>Dikarya</taxon>
        <taxon>Basidiomycota</taxon>
        <taxon>Agaricomycotina</taxon>
        <taxon>Agaricomycetes</taxon>
        <taxon>Agaricomycetidae</taxon>
        <taxon>Agaricales</taxon>
        <taxon>Tricholomatineae</taxon>
        <taxon>Lyophyllaceae</taxon>
        <taxon>Lyophyllum</taxon>
    </lineage>
</organism>
<dbReference type="EMBL" id="BRPK01000042">
    <property type="protein sequence ID" value="GLB45953.1"/>
    <property type="molecule type" value="Genomic_DNA"/>
</dbReference>
<keyword evidence="12" id="KW-1185">Reference proteome</keyword>
<keyword evidence="4" id="KW-0255">Endonuclease</keyword>
<keyword evidence="2" id="KW-0540">Nuclease</keyword>
<keyword evidence="9" id="KW-0239">DNA-directed DNA polymerase</keyword>
<dbReference type="AlphaFoldDB" id="A0A9P3UUT5"/>
<dbReference type="GO" id="GO:0004519">
    <property type="term" value="F:endonuclease activity"/>
    <property type="evidence" value="ECO:0007669"/>
    <property type="project" value="UniProtKB-KW"/>
</dbReference>
<evidence type="ECO:0000256" key="3">
    <source>
        <dbReference type="ARBA" id="ARBA00022723"/>
    </source>
</evidence>
<evidence type="ECO:0000256" key="2">
    <source>
        <dbReference type="ARBA" id="ARBA00022722"/>
    </source>
</evidence>
<gene>
    <name evidence="11" type="ORF">LshimejAT787_4200090</name>
</gene>
<evidence type="ECO:0000256" key="6">
    <source>
        <dbReference type="ARBA" id="ARBA00022842"/>
    </source>
</evidence>
<comment type="caution">
    <text evidence="11">The sequence shown here is derived from an EMBL/GenBank/DDBJ whole genome shotgun (WGS) entry which is preliminary data.</text>
</comment>
<evidence type="ECO:0000256" key="4">
    <source>
        <dbReference type="ARBA" id="ARBA00022759"/>
    </source>
</evidence>
<dbReference type="GO" id="GO:0006310">
    <property type="term" value="P:DNA recombination"/>
    <property type="evidence" value="ECO:0007669"/>
    <property type="project" value="UniProtKB-KW"/>
</dbReference>
<evidence type="ECO:0000256" key="10">
    <source>
        <dbReference type="ARBA" id="ARBA00023172"/>
    </source>
</evidence>
<reference evidence="11" key="1">
    <citation type="submission" date="2022-07" db="EMBL/GenBank/DDBJ databases">
        <title>The genome of Lyophyllum shimeji provides insight into the initial evolution of ectomycorrhizal fungal genome.</title>
        <authorList>
            <person name="Kobayashi Y."/>
            <person name="Shibata T."/>
            <person name="Hirakawa H."/>
            <person name="Shigenobu S."/>
            <person name="Nishiyama T."/>
            <person name="Yamada A."/>
            <person name="Hasebe M."/>
            <person name="Kawaguchi M."/>
        </authorList>
    </citation>
    <scope>NUCLEOTIDE SEQUENCE</scope>
    <source>
        <strain evidence="11">AT787</strain>
    </source>
</reference>
<name>A0A9P3UUT5_LYOSH</name>
<dbReference type="GO" id="GO:0003964">
    <property type="term" value="F:RNA-directed DNA polymerase activity"/>
    <property type="evidence" value="ECO:0007669"/>
    <property type="project" value="UniProtKB-KW"/>
</dbReference>
<dbReference type="InterPro" id="IPR039537">
    <property type="entry name" value="Retrotran_Ty1/copia-like"/>
</dbReference>
<dbReference type="GO" id="GO:0015074">
    <property type="term" value="P:DNA integration"/>
    <property type="evidence" value="ECO:0007669"/>
    <property type="project" value="UniProtKB-KW"/>
</dbReference>
<dbReference type="Gene3D" id="3.30.420.10">
    <property type="entry name" value="Ribonuclease H-like superfamily/Ribonuclease H"/>
    <property type="match status" value="1"/>
</dbReference>
<evidence type="ECO:0000256" key="7">
    <source>
        <dbReference type="ARBA" id="ARBA00022908"/>
    </source>
</evidence>
<evidence type="ECO:0000313" key="11">
    <source>
        <dbReference type="EMBL" id="GLB45953.1"/>
    </source>
</evidence>
<proteinExistence type="predicted"/>
<evidence type="ECO:0000256" key="5">
    <source>
        <dbReference type="ARBA" id="ARBA00022801"/>
    </source>
</evidence>
<dbReference type="GO" id="GO:0003887">
    <property type="term" value="F:DNA-directed DNA polymerase activity"/>
    <property type="evidence" value="ECO:0007669"/>
    <property type="project" value="UniProtKB-KW"/>
</dbReference>
<dbReference type="InterPro" id="IPR012337">
    <property type="entry name" value="RNaseH-like_sf"/>
</dbReference>
<keyword evidence="10" id="KW-0233">DNA recombination</keyword>
<dbReference type="GO" id="GO:0003676">
    <property type="term" value="F:nucleic acid binding"/>
    <property type="evidence" value="ECO:0007669"/>
    <property type="project" value="InterPro"/>
</dbReference>
<evidence type="ECO:0000313" key="12">
    <source>
        <dbReference type="Proteomes" id="UP001063166"/>
    </source>
</evidence>
<keyword evidence="5" id="KW-0378">Hydrolase</keyword>
<sequence length="91" mass="10545">MTFADLWGPARTTGIKGERYFAGFTDGHMRRTVVSFLKKKTDEETCAAIDKYRTHVKNQTGKDLKVIRFDNGREFVNELIRGVLRQARHQN</sequence>
<keyword evidence="9" id="KW-0808">Transferase</keyword>
<dbReference type="InterPro" id="IPR036397">
    <property type="entry name" value="RNaseH_sf"/>
</dbReference>
<dbReference type="PANTHER" id="PTHR42648:SF11">
    <property type="entry name" value="TRANSPOSON TY4-P GAG-POL POLYPROTEIN"/>
    <property type="match status" value="1"/>
</dbReference>
<keyword evidence="6" id="KW-0460">Magnesium</keyword>
<keyword evidence="8" id="KW-0695">RNA-directed DNA polymerase</keyword>
<dbReference type="OrthoDB" id="7691805at2759"/>